<evidence type="ECO:0000313" key="1">
    <source>
        <dbReference type="EMBL" id="KAA1133354.1"/>
    </source>
</evidence>
<reference evidence="1 2" key="1">
    <citation type="submission" date="2019-05" db="EMBL/GenBank/DDBJ databases">
        <title>Emergence of the Ug99 lineage of the wheat stem rust pathogen through somatic hybridization.</title>
        <authorList>
            <person name="Li F."/>
            <person name="Upadhyaya N.M."/>
            <person name="Sperschneider J."/>
            <person name="Matny O."/>
            <person name="Nguyen-Phuc H."/>
            <person name="Mago R."/>
            <person name="Raley C."/>
            <person name="Miller M.E."/>
            <person name="Silverstein K.A.T."/>
            <person name="Henningsen E."/>
            <person name="Hirsch C.D."/>
            <person name="Visser B."/>
            <person name="Pretorius Z.A."/>
            <person name="Steffenson B.J."/>
            <person name="Schwessinger B."/>
            <person name="Dodds P.N."/>
            <person name="Figueroa M."/>
        </authorList>
    </citation>
    <scope>NUCLEOTIDE SEQUENCE [LARGE SCALE GENOMIC DNA]</scope>
    <source>
        <strain evidence="1 2">Ug99</strain>
    </source>
</reference>
<dbReference type="AlphaFoldDB" id="A0A5B0SA60"/>
<gene>
    <name evidence="1" type="ORF">PGTUg99_027155</name>
</gene>
<accession>A0A5B0SA60</accession>
<dbReference type="EMBL" id="VDEP01000072">
    <property type="protein sequence ID" value="KAA1133354.1"/>
    <property type="molecule type" value="Genomic_DNA"/>
</dbReference>
<sequence length="99" mass="11105">MCDQAFHYNVKTKRTFKISAKKTQLLLHSSASLHSSGILRSLTGQDEENIDMKIGTPFLLRLFLSRNTPGGERPRLSLGSRQLHTVTPLHAILQAAIFF</sequence>
<protein>
    <submittedName>
        <fullName evidence="1">Uncharacterized protein</fullName>
    </submittedName>
</protein>
<proteinExistence type="predicted"/>
<dbReference type="Proteomes" id="UP000325313">
    <property type="component" value="Unassembled WGS sequence"/>
</dbReference>
<evidence type="ECO:0000313" key="2">
    <source>
        <dbReference type="Proteomes" id="UP000325313"/>
    </source>
</evidence>
<comment type="caution">
    <text evidence="1">The sequence shown here is derived from an EMBL/GenBank/DDBJ whole genome shotgun (WGS) entry which is preliminary data.</text>
</comment>
<name>A0A5B0SA60_PUCGR</name>
<organism evidence="1 2">
    <name type="scientific">Puccinia graminis f. sp. tritici</name>
    <dbReference type="NCBI Taxonomy" id="56615"/>
    <lineage>
        <taxon>Eukaryota</taxon>
        <taxon>Fungi</taxon>
        <taxon>Dikarya</taxon>
        <taxon>Basidiomycota</taxon>
        <taxon>Pucciniomycotina</taxon>
        <taxon>Pucciniomycetes</taxon>
        <taxon>Pucciniales</taxon>
        <taxon>Pucciniaceae</taxon>
        <taxon>Puccinia</taxon>
    </lineage>
</organism>